<keyword evidence="3 7" id="KW-0418">Kinase</keyword>
<dbReference type="InterPro" id="IPR011009">
    <property type="entry name" value="Kinase-like_dom_sf"/>
</dbReference>
<dbReference type="SMART" id="SM00220">
    <property type="entry name" value="S_TKc"/>
    <property type="match status" value="1"/>
</dbReference>
<dbReference type="EC" id="2.7.11.1" evidence="7"/>
<name>A0A517QR33_9PLAN</name>
<keyword evidence="8" id="KW-1185">Reference proteome</keyword>
<keyword evidence="1 7" id="KW-0808">Transferase</keyword>
<evidence type="ECO:0000256" key="1">
    <source>
        <dbReference type="ARBA" id="ARBA00022679"/>
    </source>
</evidence>
<dbReference type="CDD" id="cd14014">
    <property type="entry name" value="STKc_PknB_like"/>
    <property type="match status" value="1"/>
</dbReference>
<dbReference type="AlphaFoldDB" id="A0A517QR33"/>
<proteinExistence type="predicted"/>
<protein>
    <submittedName>
        <fullName evidence="7">Serine/threonine-protein kinase PrkC</fullName>
        <ecNumber evidence="7">2.7.11.1</ecNumber>
    </submittedName>
</protein>
<feature type="compositionally biased region" description="Acidic residues" evidence="5">
    <location>
        <begin position="1"/>
        <end position="13"/>
    </location>
</feature>
<dbReference type="Gene3D" id="1.10.510.10">
    <property type="entry name" value="Transferase(Phosphotransferase) domain 1"/>
    <property type="match status" value="1"/>
</dbReference>
<accession>A0A517QR33</accession>
<keyword evidence="4" id="KW-0067">ATP-binding</keyword>
<dbReference type="GO" id="GO:0004674">
    <property type="term" value="F:protein serine/threonine kinase activity"/>
    <property type="evidence" value="ECO:0007669"/>
    <property type="project" value="UniProtKB-EC"/>
</dbReference>
<dbReference type="InterPro" id="IPR000719">
    <property type="entry name" value="Prot_kinase_dom"/>
</dbReference>
<dbReference type="Proteomes" id="UP000315724">
    <property type="component" value="Chromosome"/>
</dbReference>
<organism evidence="7 8">
    <name type="scientific">Thalassoglobus polymorphus</name>
    <dbReference type="NCBI Taxonomy" id="2527994"/>
    <lineage>
        <taxon>Bacteria</taxon>
        <taxon>Pseudomonadati</taxon>
        <taxon>Planctomycetota</taxon>
        <taxon>Planctomycetia</taxon>
        <taxon>Planctomycetales</taxon>
        <taxon>Planctomycetaceae</taxon>
        <taxon>Thalassoglobus</taxon>
    </lineage>
</organism>
<sequence length="417" mass="47792">MPEPQEISDDGTEADLVGLPQRTSSGARDPIEEAASLYLERLRAGETVDLDDFVQGYPKLEAELKDFLPLVAAMEDWKSEKELEVVKTPMPEQFDIERLGEFRIIREIARGGMGVVFEAEQESIGRHVAVKLLPWKFGAQSKWSKQFRREARIAARLQHPNIVPVFSFGEQDERFYYVMPIIEGVGFDHLISRLKTGESAVEIEDLLTEIRGPNFGRAAVYHRETPKQKRYFRRNNWVQVAKLATQITGALRFAHKQGTLHRDIKPANLLIDRSGKGWVADFGLALGRERAMSELRGPMAGTLRYMAPEQFEGIVNERTDLYSFGATLFELCTLQPAFDGQSRTELAAHVQRAKIISPRVLNPEIPHDLEAIILKLMKRNPEKRYQNADEVYRDLLRFINKYSASNRGLWSRFKDWF</sequence>
<evidence type="ECO:0000313" key="8">
    <source>
        <dbReference type="Proteomes" id="UP000315724"/>
    </source>
</evidence>
<dbReference type="Gene3D" id="3.30.200.20">
    <property type="entry name" value="Phosphorylase Kinase, domain 1"/>
    <property type="match status" value="1"/>
</dbReference>
<dbReference type="EMBL" id="CP036267">
    <property type="protein sequence ID" value="QDT34068.1"/>
    <property type="molecule type" value="Genomic_DNA"/>
</dbReference>
<feature type="domain" description="Protein kinase" evidence="6">
    <location>
        <begin position="102"/>
        <end position="396"/>
    </location>
</feature>
<evidence type="ECO:0000256" key="2">
    <source>
        <dbReference type="ARBA" id="ARBA00022741"/>
    </source>
</evidence>
<dbReference type="RefSeq" id="WP_197441743.1">
    <property type="nucleotide sequence ID" value="NZ_CP036267.1"/>
</dbReference>
<dbReference type="SUPFAM" id="SSF56112">
    <property type="entry name" value="Protein kinase-like (PK-like)"/>
    <property type="match status" value="1"/>
</dbReference>
<evidence type="ECO:0000313" key="7">
    <source>
        <dbReference type="EMBL" id="QDT34068.1"/>
    </source>
</evidence>
<dbReference type="Pfam" id="PF00069">
    <property type="entry name" value="Pkinase"/>
    <property type="match status" value="1"/>
</dbReference>
<reference evidence="7 8" key="1">
    <citation type="submission" date="2019-02" db="EMBL/GenBank/DDBJ databases">
        <title>Deep-cultivation of Planctomycetes and their phenomic and genomic characterization uncovers novel biology.</title>
        <authorList>
            <person name="Wiegand S."/>
            <person name="Jogler M."/>
            <person name="Boedeker C."/>
            <person name="Pinto D."/>
            <person name="Vollmers J."/>
            <person name="Rivas-Marin E."/>
            <person name="Kohn T."/>
            <person name="Peeters S.H."/>
            <person name="Heuer A."/>
            <person name="Rast P."/>
            <person name="Oberbeckmann S."/>
            <person name="Bunk B."/>
            <person name="Jeske O."/>
            <person name="Meyerdierks A."/>
            <person name="Storesund J.E."/>
            <person name="Kallscheuer N."/>
            <person name="Luecker S."/>
            <person name="Lage O.M."/>
            <person name="Pohl T."/>
            <person name="Merkel B.J."/>
            <person name="Hornburger P."/>
            <person name="Mueller R.-W."/>
            <person name="Bruemmer F."/>
            <person name="Labrenz M."/>
            <person name="Spormann A.M."/>
            <person name="Op den Camp H."/>
            <person name="Overmann J."/>
            <person name="Amann R."/>
            <person name="Jetten M.S.M."/>
            <person name="Mascher T."/>
            <person name="Medema M.H."/>
            <person name="Devos D.P."/>
            <person name="Kaster A.-K."/>
            <person name="Ovreas L."/>
            <person name="Rohde M."/>
            <person name="Galperin M.Y."/>
            <person name="Jogler C."/>
        </authorList>
    </citation>
    <scope>NUCLEOTIDE SEQUENCE [LARGE SCALE GENOMIC DNA]</scope>
    <source>
        <strain evidence="7 8">Mal48</strain>
    </source>
</reference>
<dbReference type="KEGG" id="tpol:Mal48_33270"/>
<evidence type="ECO:0000256" key="5">
    <source>
        <dbReference type="SAM" id="MobiDB-lite"/>
    </source>
</evidence>
<dbReference type="PROSITE" id="PS50011">
    <property type="entry name" value="PROTEIN_KINASE_DOM"/>
    <property type="match status" value="1"/>
</dbReference>
<dbReference type="PANTHER" id="PTHR43289:SF34">
    <property type="entry name" value="SERINE_THREONINE-PROTEIN KINASE YBDM-RELATED"/>
    <property type="match status" value="1"/>
</dbReference>
<evidence type="ECO:0000259" key="6">
    <source>
        <dbReference type="PROSITE" id="PS50011"/>
    </source>
</evidence>
<dbReference type="GO" id="GO:0005524">
    <property type="term" value="F:ATP binding"/>
    <property type="evidence" value="ECO:0007669"/>
    <property type="project" value="UniProtKB-KW"/>
</dbReference>
<feature type="region of interest" description="Disordered" evidence="5">
    <location>
        <begin position="1"/>
        <end position="30"/>
    </location>
</feature>
<evidence type="ECO:0000256" key="3">
    <source>
        <dbReference type="ARBA" id="ARBA00022777"/>
    </source>
</evidence>
<keyword evidence="2" id="KW-0547">Nucleotide-binding</keyword>
<dbReference type="PANTHER" id="PTHR43289">
    <property type="entry name" value="MITOGEN-ACTIVATED PROTEIN KINASE KINASE KINASE 20-RELATED"/>
    <property type="match status" value="1"/>
</dbReference>
<gene>
    <name evidence="7" type="primary">prkC_12</name>
    <name evidence="7" type="ORF">Mal48_33270</name>
</gene>
<evidence type="ECO:0000256" key="4">
    <source>
        <dbReference type="ARBA" id="ARBA00022840"/>
    </source>
</evidence>